<evidence type="ECO:0000259" key="3">
    <source>
        <dbReference type="Pfam" id="PF01370"/>
    </source>
</evidence>
<evidence type="ECO:0000256" key="2">
    <source>
        <dbReference type="ARBA" id="ARBA00023445"/>
    </source>
</evidence>
<dbReference type="SUPFAM" id="SSF51735">
    <property type="entry name" value="NAD(P)-binding Rossmann-fold domains"/>
    <property type="match status" value="1"/>
</dbReference>
<evidence type="ECO:0000313" key="5">
    <source>
        <dbReference type="Proteomes" id="UP000766486"/>
    </source>
</evidence>
<protein>
    <recommendedName>
        <fullName evidence="3">NAD-dependent epimerase/dehydratase domain-containing protein</fullName>
    </recommendedName>
</protein>
<comment type="caution">
    <text evidence="4">The sequence shown here is derived from an EMBL/GenBank/DDBJ whole genome shotgun (WGS) entry which is preliminary data.</text>
</comment>
<evidence type="ECO:0000256" key="1">
    <source>
        <dbReference type="ARBA" id="ARBA00023002"/>
    </source>
</evidence>
<evidence type="ECO:0000313" key="4">
    <source>
        <dbReference type="EMBL" id="VUC36302.1"/>
    </source>
</evidence>
<organism evidence="4 5">
    <name type="scientific">Bionectria ochroleuca</name>
    <name type="common">Gliocladium roseum</name>
    <dbReference type="NCBI Taxonomy" id="29856"/>
    <lineage>
        <taxon>Eukaryota</taxon>
        <taxon>Fungi</taxon>
        <taxon>Dikarya</taxon>
        <taxon>Ascomycota</taxon>
        <taxon>Pezizomycotina</taxon>
        <taxon>Sordariomycetes</taxon>
        <taxon>Hypocreomycetidae</taxon>
        <taxon>Hypocreales</taxon>
        <taxon>Bionectriaceae</taxon>
        <taxon>Clonostachys</taxon>
    </lineage>
</organism>
<dbReference type="Pfam" id="PF01370">
    <property type="entry name" value="Epimerase"/>
    <property type="match status" value="1"/>
</dbReference>
<dbReference type="InterPro" id="IPR050425">
    <property type="entry name" value="NAD(P)_dehydrat-like"/>
</dbReference>
<comment type="similarity">
    <text evidence="2">Belongs to the NAD(P)-dependent epimerase/dehydratase family. Dihydroflavonol-4-reductase subfamily.</text>
</comment>
<accession>A0ABY6V1L1</accession>
<gene>
    <name evidence="4" type="ORF">CLO192961_LOCUS441213</name>
</gene>
<keyword evidence="1" id="KW-0560">Oxidoreductase</keyword>
<dbReference type="PANTHER" id="PTHR10366:SF564">
    <property type="entry name" value="STEROL-4-ALPHA-CARBOXYLATE 3-DEHYDROGENASE, DECARBOXYLATING"/>
    <property type="match status" value="1"/>
</dbReference>
<reference evidence="4 5" key="1">
    <citation type="submission" date="2019-06" db="EMBL/GenBank/DDBJ databases">
        <authorList>
            <person name="Broberg M."/>
        </authorList>
    </citation>
    <scope>NUCLEOTIDE SEQUENCE [LARGE SCALE GENOMIC DNA]</scope>
</reference>
<dbReference type="InterPro" id="IPR036291">
    <property type="entry name" value="NAD(P)-bd_dom_sf"/>
</dbReference>
<dbReference type="EMBL" id="CABFNS010000928">
    <property type="protein sequence ID" value="VUC36302.1"/>
    <property type="molecule type" value="Genomic_DNA"/>
</dbReference>
<sequence>MATKILLTGSSGLVGFRILVSALLDGHLVVATVRSREKEGLIRSNPVIQKLNAGDRLIIAVIPDMSIDGAFDSALEGVSHVIHTGSPVPVPTFEPWSQVYKPTISISSSLLSSALKTPTVQRVVITSSIVANLGLNASPTVAASSSTRIPPLDPVPTSFSSPMEAYILAKIAEIHKTEEFMKTQKPRFSLSYIMPGHVFGRNELITKADMMFGQNSSNNFLMPGMTGGELPFPIHGAFVHIDDLADMHLRVAMLDSSSPRDFGIARTVDYGMIFDHVEKAFPEAVAAGVLRRGVVPVLPVNYSSTEMEGLLGRELKSFEEAIVDVAGQYLENTS</sequence>
<feature type="domain" description="NAD-dependent epimerase/dehydratase" evidence="3">
    <location>
        <begin position="5"/>
        <end position="262"/>
    </location>
</feature>
<name>A0ABY6V1L1_BIOOC</name>
<dbReference type="Proteomes" id="UP000766486">
    <property type="component" value="Unassembled WGS sequence"/>
</dbReference>
<dbReference type="InterPro" id="IPR001509">
    <property type="entry name" value="Epimerase_deHydtase"/>
</dbReference>
<proteinExistence type="inferred from homology"/>
<dbReference type="Gene3D" id="3.40.50.720">
    <property type="entry name" value="NAD(P)-binding Rossmann-like Domain"/>
    <property type="match status" value="1"/>
</dbReference>
<keyword evidence="5" id="KW-1185">Reference proteome</keyword>
<dbReference type="PANTHER" id="PTHR10366">
    <property type="entry name" value="NAD DEPENDENT EPIMERASE/DEHYDRATASE"/>
    <property type="match status" value="1"/>
</dbReference>